<feature type="domain" description="Helix-hairpin-helix DNA-binding motif class 1" evidence="7">
    <location>
        <begin position="79"/>
        <end position="98"/>
    </location>
</feature>
<dbReference type="Proteomes" id="UP000176639">
    <property type="component" value="Unassembled WGS sequence"/>
</dbReference>
<accession>A0A1F5B0N6</accession>
<dbReference type="GO" id="GO:0006310">
    <property type="term" value="P:DNA recombination"/>
    <property type="evidence" value="ECO:0007669"/>
    <property type="project" value="UniProtKB-UniRule"/>
</dbReference>
<keyword evidence="8" id="KW-0547">Nucleotide-binding</keyword>
<dbReference type="GO" id="GO:0048476">
    <property type="term" value="C:Holliday junction resolvase complex"/>
    <property type="evidence" value="ECO:0007669"/>
    <property type="project" value="UniProtKB-UniRule"/>
</dbReference>
<dbReference type="NCBIfam" id="TIGR00084">
    <property type="entry name" value="ruvA"/>
    <property type="match status" value="1"/>
</dbReference>
<evidence type="ECO:0000256" key="5">
    <source>
        <dbReference type="ARBA" id="ARBA00023204"/>
    </source>
</evidence>
<feature type="domain" description="Helix-hairpin-helix DNA-binding motif class 1" evidence="7">
    <location>
        <begin position="44"/>
        <end position="63"/>
    </location>
</feature>
<dbReference type="GO" id="GO:0000400">
    <property type="term" value="F:four-way junction DNA binding"/>
    <property type="evidence" value="ECO:0007669"/>
    <property type="project" value="UniProtKB-UniRule"/>
</dbReference>
<dbReference type="SMART" id="SM00278">
    <property type="entry name" value="HhH1"/>
    <property type="match status" value="2"/>
</dbReference>
<keyword evidence="8" id="KW-0347">Helicase</keyword>
<evidence type="ECO:0000259" key="7">
    <source>
        <dbReference type="SMART" id="SM00278"/>
    </source>
</evidence>
<comment type="subcellular location">
    <subcellularLocation>
        <location evidence="6">Cytoplasm</location>
    </subcellularLocation>
</comment>
<dbReference type="GO" id="GO:0009378">
    <property type="term" value="F:four-way junction helicase activity"/>
    <property type="evidence" value="ECO:0007669"/>
    <property type="project" value="InterPro"/>
</dbReference>
<dbReference type="InterPro" id="IPR012340">
    <property type="entry name" value="NA-bd_OB-fold"/>
</dbReference>
<comment type="similarity">
    <text evidence="6">Belongs to the RuvA family.</text>
</comment>
<comment type="caution">
    <text evidence="8">The sequence shown here is derived from an EMBL/GenBank/DDBJ whole genome shotgun (WGS) entry which is preliminary data.</text>
</comment>
<dbReference type="InterPro" id="IPR003583">
    <property type="entry name" value="Hlx-hairpin-Hlx_DNA-bd_motif"/>
</dbReference>
<proteinExistence type="inferred from homology"/>
<dbReference type="SUPFAM" id="SSF46929">
    <property type="entry name" value="DNA helicase RuvA subunit, C-terminal domain"/>
    <property type="match status" value="1"/>
</dbReference>
<feature type="region of interest" description="Domain III" evidence="6">
    <location>
        <begin position="116"/>
        <end position="162"/>
    </location>
</feature>
<evidence type="ECO:0000256" key="2">
    <source>
        <dbReference type="ARBA" id="ARBA00022763"/>
    </source>
</evidence>
<dbReference type="AlphaFoldDB" id="A0A1F5B0N6"/>
<dbReference type="Pfam" id="PF14520">
    <property type="entry name" value="HHH_5"/>
    <property type="match status" value="1"/>
</dbReference>
<gene>
    <name evidence="6" type="primary">ruvA</name>
    <name evidence="8" type="ORF">A2Z10_03605</name>
</gene>
<dbReference type="GO" id="GO:0005737">
    <property type="term" value="C:cytoplasm"/>
    <property type="evidence" value="ECO:0007669"/>
    <property type="project" value="UniProtKB-SubCell"/>
</dbReference>
<comment type="domain">
    <text evidence="6">Has three domains with a flexible linker between the domains II and III and assumes an 'L' shape. Domain III is highly mobile and contacts RuvB.</text>
</comment>
<dbReference type="HAMAP" id="MF_00031">
    <property type="entry name" value="DNA_HJ_migration_RuvA"/>
    <property type="match status" value="1"/>
</dbReference>
<dbReference type="InterPro" id="IPR010994">
    <property type="entry name" value="RuvA_2-like"/>
</dbReference>
<dbReference type="EMBL" id="MEYI01000014">
    <property type="protein sequence ID" value="OGD24097.1"/>
    <property type="molecule type" value="Genomic_DNA"/>
</dbReference>
<comment type="function">
    <text evidence="6">The RuvA-RuvB-RuvC complex processes Holliday junction (HJ) DNA during genetic recombination and DNA repair, while the RuvA-RuvB complex plays an important role in the rescue of blocked DNA replication forks via replication fork reversal (RFR). RuvA specifically binds to HJ cruciform DNA, conferring on it an open structure. The RuvB hexamer acts as an ATP-dependent pump, pulling dsDNA into and through the RuvAB complex. HJ branch migration allows RuvC to scan DNA until it finds its consensus sequence, where it cleaves and resolves the cruciform DNA.</text>
</comment>
<dbReference type="Gene3D" id="2.40.50.140">
    <property type="entry name" value="Nucleic acid-binding proteins"/>
    <property type="match status" value="1"/>
</dbReference>
<name>A0A1F5B0N6_9BACT</name>
<evidence type="ECO:0000313" key="9">
    <source>
        <dbReference type="Proteomes" id="UP000176639"/>
    </source>
</evidence>
<dbReference type="InterPro" id="IPR011114">
    <property type="entry name" value="RuvA_C"/>
</dbReference>
<comment type="caution">
    <text evidence="6">Lacks conserved residue(s) required for the propagation of feature annotation.</text>
</comment>
<comment type="subunit">
    <text evidence="6">Homotetramer. Forms an RuvA(8)-RuvB(12)-Holliday junction (HJ) complex. HJ DNA is sandwiched between 2 RuvA tetramers; dsDNA enters through RuvA and exits via RuvB. An RuvB hexamer assembles on each DNA strand where it exits the tetramer. Each RuvB hexamer is contacted by two RuvA subunits (via domain III) on 2 adjacent RuvB subunits; this complex drives branch migration. In the full resolvosome a probable DNA-RuvA(4)-RuvB(12)-RuvC(2) complex forms which resolves the HJ.</text>
</comment>
<evidence type="ECO:0000313" key="8">
    <source>
        <dbReference type="EMBL" id="OGD24097.1"/>
    </source>
</evidence>
<dbReference type="Gene3D" id="1.10.8.10">
    <property type="entry name" value="DNA helicase RuvA subunit, C-terminal domain"/>
    <property type="match status" value="1"/>
</dbReference>
<dbReference type="InterPro" id="IPR000085">
    <property type="entry name" value="RuvA"/>
</dbReference>
<evidence type="ECO:0000256" key="6">
    <source>
        <dbReference type="HAMAP-Rule" id="MF_00031"/>
    </source>
</evidence>
<dbReference type="GO" id="GO:0009379">
    <property type="term" value="C:Holliday junction helicase complex"/>
    <property type="evidence" value="ECO:0007669"/>
    <property type="project" value="InterPro"/>
</dbReference>
<evidence type="ECO:0000256" key="1">
    <source>
        <dbReference type="ARBA" id="ARBA00022490"/>
    </source>
</evidence>
<dbReference type="GO" id="GO:0005524">
    <property type="term" value="F:ATP binding"/>
    <property type="evidence" value="ECO:0007669"/>
    <property type="project" value="InterPro"/>
</dbReference>
<keyword evidence="8" id="KW-0067">ATP-binding</keyword>
<dbReference type="Gene3D" id="1.10.150.20">
    <property type="entry name" value="5' to 3' exonuclease, C-terminal subdomain"/>
    <property type="match status" value="1"/>
</dbReference>
<sequence length="162" mass="17524">MPASDIRKIQQDDECVKIHAHLCVKEDALDLYGFLDKTQLELFGLFITISGIGPKVALTVLSTEKPSVLAGAIVREDITFLTKISGIGEKIAKKIVLELREKMSNLSFAVDDAGGALDGDAIDALVSLGWNVKDARDALKCVSQDVTRTEARITEALKLLGK</sequence>
<keyword evidence="5 6" id="KW-0234">DNA repair</keyword>
<protein>
    <recommendedName>
        <fullName evidence="6">Holliday junction branch migration complex subunit RuvA</fullName>
    </recommendedName>
</protein>
<organism evidence="8 9">
    <name type="scientific">Candidatus Azambacteria bacterium RBG_16_47_10</name>
    <dbReference type="NCBI Taxonomy" id="1797292"/>
    <lineage>
        <taxon>Bacteria</taxon>
        <taxon>Candidatus Azamiibacteriota</taxon>
    </lineage>
</organism>
<keyword evidence="2 6" id="KW-0227">DNA damage</keyword>
<dbReference type="GO" id="GO:0006281">
    <property type="term" value="P:DNA repair"/>
    <property type="evidence" value="ECO:0007669"/>
    <property type="project" value="UniProtKB-UniRule"/>
</dbReference>
<dbReference type="CDD" id="cd14332">
    <property type="entry name" value="UBA_RuvA_C"/>
    <property type="match status" value="1"/>
</dbReference>
<evidence type="ECO:0000256" key="4">
    <source>
        <dbReference type="ARBA" id="ARBA00023172"/>
    </source>
</evidence>
<reference evidence="8 9" key="1">
    <citation type="journal article" date="2016" name="Nat. Commun.">
        <title>Thousands of microbial genomes shed light on interconnected biogeochemical processes in an aquifer system.</title>
        <authorList>
            <person name="Anantharaman K."/>
            <person name="Brown C.T."/>
            <person name="Hug L.A."/>
            <person name="Sharon I."/>
            <person name="Castelle C.J."/>
            <person name="Probst A.J."/>
            <person name="Thomas B.C."/>
            <person name="Singh A."/>
            <person name="Wilkins M.J."/>
            <person name="Karaoz U."/>
            <person name="Brodie E.L."/>
            <person name="Williams K.H."/>
            <person name="Hubbard S.S."/>
            <person name="Banfield J.F."/>
        </authorList>
    </citation>
    <scope>NUCLEOTIDE SEQUENCE [LARGE SCALE GENOMIC DNA]</scope>
</reference>
<dbReference type="Pfam" id="PF07499">
    <property type="entry name" value="RuvA_C"/>
    <property type="match status" value="1"/>
</dbReference>
<keyword evidence="8" id="KW-0378">Hydrolase</keyword>
<evidence type="ECO:0000256" key="3">
    <source>
        <dbReference type="ARBA" id="ARBA00023125"/>
    </source>
</evidence>
<dbReference type="SUPFAM" id="SSF47781">
    <property type="entry name" value="RuvA domain 2-like"/>
    <property type="match status" value="1"/>
</dbReference>
<keyword evidence="1 6" id="KW-0963">Cytoplasm</keyword>
<keyword evidence="3 6" id="KW-0238">DNA-binding</keyword>
<keyword evidence="4 6" id="KW-0233">DNA recombination</keyword>
<dbReference type="InterPro" id="IPR036267">
    <property type="entry name" value="RuvA_C_sf"/>
</dbReference>